<evidence type="ECO:0000256" key="3">
    <source>
        <dbReference type="ARBA" id="ARBA00006006"/>
    </source>
</evidence>
<dbReference type="SUPFAM" id="SSF55486">
    <property type="entry name" value="Metalloproteases ('zincins'), catalytic domain"/>
    <property type="match status" value="1"/>
</dbReference>
<evidence type="ECO:0000256" key="8">
    <source>
        <dbReference type="ARBA" id="ARBA00022833"/>
    </source>
</evidence>
<keyword evidence="6 11" id="KW-0479">Metal-binding</keyword>
<evidence type="ECO:0000256" key="11">
    <source>
        <dbReference type="RuleBase" id="RU364017"/>
    </source>
</evidence>
<dbReference type="Pfam" id="PF02128">
    <property type="entry name" value="Peptidase_M36"/>
    <property type="match status" value="1"/>
</dbReference>
<dbReference type="KEGG" id="more:E1B28_002171"/>
<keyword evidence="7 11" id="KW-0378">Hydrolase</keyword>
<dbReference type="PANTHER" id="PTHR33478:SF1">
    <property type="entry name" value="EXTRACELLULAR METALLOPROTEINASE MEP"/>
    <property type="match status" value="1"/>
</dbReference>
<dbReference type="EC" id="3.4.24.-" evidence="11"/>
<dbReference type="InterPro" id="IPR027268">
    <property type="entry name" value="Peptidase_M4/M1_CTD_sf"/>
</dbReference>
<evidence type="ECO:0000256" key="2">
    <source>
        <dbReference type="ARBA" id="ARBA00004613"/>
    </source>
</evidence>
<sequence length="107" mass="11640">MHTQVWANMLHNVYAVLVAAHGWSATARTDPNATEGNVVYLHLLVDALTLQPCNPTLPDARDAWIQADQNRYGGANRCLLWKAFAGRGLGLGAANYIDSTAVPTECY</sequence>
<evidence type="ECO:0000256" key="10">
    <source>
        <dbReference type="ARBA" id="ARBA00023145"/>
    </source>
</evidence>
<keyword evidence="14" id="KW-1185">Reference proteome</keyword>
<dbReference type="GO" id="GO:0006508">
    <property type="term" value="P:proteolysis"/>
    <property type="evidence" value="ECO:0007669"/>
    <property type="project" value="UniProtKB-KW"/>
</dbReference>
<reference evidence="13" key="1">
    <citation type="journal article" date="2021" name="Genome Biol. Evol.">
        <title>The assembled and annotated genome of the fairy-ring fungus Marasmius oreades.</title>
        <authorList>
            <person name="Hiltunen M."/>
            <person name="Ament-Velasquez S.L."/>
            <person name="Johannesson H."/>
        </authorList>
    </citation>
    <scope>NUCLEOTIDE SEQUENCE</scope>
    <source>
        <strain evidence="13">03SP1</strain>
    </source>
</reference>
<keyword evidence="5 11" id="KW-0645">Protease</keyword>
<dbReference type="OrthoDB" id="3227768at2759"/>
<evidence type="ECO:0000256" key="9">
    <source>
        <dbReference type="ARBA" id="ARBA00023049"/>
    </source>
</evidence>
<accession>A0A9P7UK98</accession>
<feature type="signal peptide" evidence="12">
    <location>
        <begin position="1"/>
        <end position="15"/>
    </location>
</feature>
<organism evidence="13 14">
    <name type="scientific">Marasmius oreades</name>
    <name type="common">fairy-ring Marasmius</name>
    <dbReference type="NCBI Taxonomy" id="181124"/>
    <lineage>
        <taxon>Eukaryota</taxon>
        <taxon>Fungi</taxon>
        <taxon>Dikarya</taxon>
        <taxon>Basidiomycota</taxon>
        <taxon>Agaricomycotina</taxon>
        <taxon>Agaricomycetes</taxon>
        <taxon>Agaricomycetidae</taxon>
        <taxon>Agaricales</taxon>
        <taxon>Marasmiineae</taxon>
        <taxon>Marasmiaceae</taxon>
        <taxon>Marasmius</taxon>
    </lineage>
</organism>
<dbReference type="GeneID" id="66071247"/>
<dbReference type="AlphaFoldDB" id="A0A9P7UK98"/>
<dbReference type="RefSeq" id="XP_043002678.1">
    <property type="nucleotide sequence ID" value="XM_043159080.1"/>
</dbReference>
<comment type="cofactor">
    <cofactor evidence="1 11">
        <name>Zn(2+)</name>
        <dbReference type="ChEBI" id="CHEBI:29105"/>
    </cofactor>
</comment>
<feature type="chain" id="PRO_5040311259" description="Extracellular metalloproteinase" evidence="12">
    <location>
        <begin position="16"/>
        <end position="107"/>
    </location>
</feature>
<evidence type="ECO:0000256" key="4">
    <source>
        <dbReference type="ARBA" id="ARBA00022525"/>
    </source>
</evidence>
<evidence type="ECO:0000313" key="13">
    <source>
        <dbReference type="EMBL" id="KAG7086207.1"/>
    </source>
</evidence>
<protein>
    <recommendedName>
        <fullName evidence="11">Extracellular metalloproteinase</fullName>
        <ecNumber evidence="11">3.4.24.-</ecNumber>
    </recommendedName>
    <alternativeName>
        <fullName evidence="11">Fungalysin</fullName>
    </alternativeName>
</protein>
<evidence type="ECO:0000256" key="5">
    <source>
        <dbReference type="ARBA" id="ARBA00022670"/>
    </source>
</evidence>
<dbReference type="Gene3D" id="1.10.390.10">
    <property type="entry name" value="Neutral Protease Domain 2"/>
    <property type="match status" value="1"/>
</dbReference>
<comment type="subcellular location">
    <subcellularLocation>
        <location evidence="2 11">Secreted</location>
    </subcellularLocation>
</comment>
<gene>
    <name evidence="13" type="ORF">E1B28_002171</name>
</gene>
<keyword evidence="12" id="KW-0732">Signal</keyword>
<dbReference type="Proteomes" id="UP001049176">
    <property type="component" value="Chromosome 10"/>
</dbReference>
<evidence type="ECO:0000256" key="7">
    <source>
        <dbReference type="ARBA" id="ARBA00022801"/>
    </source>
</evidence>
<name>A0A9P7UK98_9AGAR</name>
<comment type="similarity">
    <text evidence="3 11">Belongs to the peptidase M36 family.</text>
</comment>
<dbReference type="GO" id="GO:0008270">
    <property type="term" value="F:zinc ion binding"/>
    <property type="evidence" value="ECO:0007669"/>
    <property type="project" value="InterPro"/>
</dbReference>
<keyword evidence="9 11" id="KW-0482">Metalloprotease</keyword>
<dbReference type="GO" id="GO:0005615">
    <property type="term" value="C:extracellular space"/>
    <property type="evidence" value="ECO:0007669"/>
    <property type="project" value="InterPro"/>
</dbReference>
<proteinExistence type="inferred from homology"/>
<dbReference type="GO" id="GO:0004222">
    <property type="term" value="F:metalloendopeptidase activity"/>
    <property type="evidence" value="ECO:0007669"/>
    <property type="project" value="InterPro"/>
</dbReference>
<keyword evidence="8 11" id="KW-0862">Zinc</keyword>
<dbReference type="InterPro" id="IPR001842">
    <property type="entry name" value="Peptidase_M36"/>
</dbReference>
<keyword evidence="4 11" id="KW-0964">Secreted</keyword>
<dbReference type="PANTHER" id="PTHR33478">
    <property type="entry name" value="EXTRACELLULAR METALLOPROTEINASE MEP"/>
    <property type="match status" value="1"/>
</dbReference>
<dbReference type="EMBL" id="CM032190">
    <property type="protein sequence ID" value="KAG7086207.1"/>
    <property type="molecule type" value="Genomic_DNA"/>
</dbReference>
<evidence type="ECO:0000256" key="12">
    <source>
        <dbReference type="SAM" id="SignalP"/>
    </source>
</evidence>
<evidence type="ECO:0000256" key="1">
    <source>
        <dbReference type="ARBA" id="ARBA00001947"/>
    </source>
</evidence>
<keyword evidence="10 11" id="KW-0865">Zymogen</keyword>
<comment type="caution">
    <text evidence="13">The sequence shown here is derived from an EMBL/GenBank/DDBJ whole genome shotgun (WGS) entry which is preliminary data.</text>
</comment>
<evidence type="ECO:0000256" key="6">
    <source>
        <dbReference type="ARBA" id="ARBA00022723"/>
    </source>
</evidence>
<evidence type="ECO:0000313" key="14">
    <source>
        <dbReference type="Proteomes" id="UP001049176"/>
    </source>
</evidence>
<dbReference type="InterPro" id="IPR050371">
    <property type="entry name" value="Fungal_virulence_M36"/>
</dbReference>